<comment type="caution">
    <text evidence="2">The sequence shown here is derived from an EMBL/GenBank/DDBJ whole genome shotgun (WGS) entry which is preliminary data.</text>
</comment>
<feature type="domain" description="DUF2007" evidence="1">
    <location>
        <begin position="5"/>
        <end position="65"/>
    </location>
</feature>
<sequence>MEKDWKKIQVYNSAIEAEIVKQMLGENGVHSVLLNKQDSSYLFGKIELYVHEDMEQQALRLIKDNEENNIETGDVN</sequence>
<evidence type="ECO:0000313" key="3">
    <source>
        <dbReference type="Proteomes" id="UP000295292"/>
    </source>
</evidence>
<accession>A0A4R6WEY5</accession>
<dbReference type="AlphaFoldDB" id="A0A4R6WEY5"/>
<protein>
    <submittedName>
        <fullName evidence="2">Putative signal transducing protein</fullName>
    </submittedName>
</protein>
<gene>
    <name evidence="2" type="ORF">CLV99_3734</name>
</gene>
<dbReference type="OrthoDB" id="1467917at2"/>
<dbReference type="Pfam" id="PF09413">
    <property type="entry name" value="DUF2007"/>
    <property type="match status" value="1"/>
</dbReference>
<dbReference type="InterPro" id="IPR018551">
    <property type="entry name" value="DUF2007"/>
</dbReference>
<dbReference type="Proteomes" id="UP000295292">
    <property type="component" value="Unassembled WGS sequence"/>
</dbReference>
<organism evidence="2 3">
    <name type="scientific">Sphingobacterium yanglingense</name>
    <dbReference type="NCBI Taxonomy" id="1437280"/>
    <lineage>
        <taxon>Bacteria</taxon>
        <taxon>Pseudomonadati</taxon>
        <taxon>Bacteroidota</taxon>
        <taxon>Sphingobacteriia</taxon>
        <taxon>Sphingobacteriales</taxon>
        <taxon>Sphingobacteriaceae</taxon>
        <taxon>Sphingobacterium</taxon>
    </lineage>
</organism>
<reference evidence="2 3" key="1">
    <citation type="submission" date="2019-03" db="EMBL/GenBank/DDBJ databases">
        <title>Genomic Encyclopedia of Archaeal and Bacterial Type Strains, Phase II (KMG-II): from individual species to whole genera.</title>
        <authorList>
            <person name="Goeker M."/>
        </authorList>
    </citation>
    <scope>NUCLEOTIDE SEQUENCE [LARGE SCALE GENOMIC DNA]</scope>
    <source>
        <strain evidence="2 3">DSM 28353</strain>
    </source>
</reference>
<name>A0A4R6WEY5_9SPHI</name>
<dbReference type="RefSeq" id="WP_133585900.1">
    <property type="nucleotide sequence ID" value="NZ_SNYV01000016.1"/>
</dbReference>
<dbReference type="EMBL" id="SNYV01000016">
    <property type="protein sequence ID" value="TDQ76036.1"/>
    <property type="molecule type" value="Genomic_DNA"/>
</dbReference>
<proteinExistence type="predicted"/>
<evidence type="ECO:0000259" key="1">
    <source>
        <dbReference type="Pfam" id="PF09413"/>
    </source>
</evidence>
<keyword evidence="3" id="KW-1185">Reference proteome</keyword>
<evidence type="ECO:0000313" key="2">
    <source>
        <dbReference type="EMBL" id="TDQ76036.1"/>
    </source>
</evidence>
<dbReference type="InterPro" id="IPR011322">
    <property type="entry name" value="N-reg_PII-like_a/b"/>
</dbReference>
<dbReference type="SUPFAM" id="SSF54913">
    <property type="entry name" value="GlnB-like"/>
    <property type="match status" value="1"/>
</dbReference>